<dbReference type="InterPro" id="IPR011050">
    <property type="entry name" value="Pectin_lyase_fold/virulence"/>
</dbReference>
<evidence type="ECO:0000313" key="2">
    <source>
        <dbReference type="Proteomes" id="UP001154265"/>
    </source>
</evidence>
<proteinExistence type="predicted"/>
<dbReference type="SUPFAM" id="SSF51126">
    <property type="entry name" value="Pectin lyase-like"/>
    <property type="match status" value="1"/>
</dbReference>
<dbReference type="NCBIfam" id="NF041518">
    <property type="entry name" value="choice_anch_Q"/>
    <property type="match status" value="1"/>
</dbReference>
<organism evidence="1 2">
    <name type="scientific">Candidatus Synechococcus calcipolaris G9</name>
    <dbReference type="NCBI Taxonomy" id="1497997"/>
    <lineage>
        <taxon>Bacteria</taxon>
        <taxon>Bacillati</taxon>
        <taxon>Cyanobacteriota</taxon>
        <taxon>Cyanophyceae</taxon>
        <taxon>Synechococcales</taxon>
        <taxon>Synechococcaceae</taxon>
        <taxon>Synechococcus</taxon>
    </lineage>
</organism>
<accession>A0ABT6EWF7</accession>
<name>A0ABT6EWF7_9SYNE</name>
<dbReference type="RefSeq" id="WP_277865372.1">
    <property type="nucleotide sequence ID" value="NZ_JAKKUT010000001.1"/>
</dbReference>
<dbReference type="EMBL" id="JAKKUT010000001">
    <property type="protein sequence ID" value="MDG2989448.1"/>
    <property type="molecule type" value="Genomic_DNA"/>
</dbReference>
<evidence type="ECO:0000313" key="1">
    <source>
        <dbReference type="EMBL" id="MDG2989448.1"/>
    </source>
</evidence>
<reference evidence="1" key="2">
    <citation type="submission" date="2022-01" db="EMBL/GenBank/DDBJ databases">
        <authorList>
            <person name="Zivanovic Y."/>
            <person name="Moreira D."/>
            <person name="Lopez-Garcia P."/>
        </authorList>
    </citation>
    <scope>NUCLEOTIDE SEQUENCE</scope>
    <source>
        <strain evidence="1">G9</strain>
    </source>
</reference>
<dbReference type="InterPro" id="IPR059226">
    <property type="entry name" value="Choice_anch_Q_dom"/>
</dbReference>
<gene>
    <name evidence="1" type="ORF">L3556_00660</name>
</gene>
<sequence>MMLLSGERWLGCAISGNKATDPSSGGGGGIVNNVTVNVTNSIISGNESTATVGPEINNGGALNFTGNNLVGQNNTLGIGGGISSGAGNVITPSVPTSQIIGPLANNGGPTQTHALLPDSPALAVGDPSQTGLPATDQRGEPRLRDGLLDLGAYQFQLPVTPTDPPTTTPAMTPVVQPPAAPLVVTPVTSTVPQPPVPPVTPPPTIFVFVPAPVELKFPQELLTILQGQEQTQLPLEQSLCQLLEERDEIVLEIDGVPVESALAAECS</sequence>
<comment type="caution">
    <text evidence="1">The sequence shown here is derived from an EMBL/GenBank/DDBJ whole genome shotgun (WGS) entry which is preliminary data.</text>
</comment>
<reference evidence="1" key="1">
    <citation type="journal article" date="2022" name="Genome Biol. Evol.">
        <title>A New Gene Family Diagnostic for Intracellular Biomineralization of Amorphous Ca Carbonates by Cyanobacteria.</title>
        <authorList>
            <person name="Benzerara K."/>
            <person name="Duprat E."/>
            <person name="Bitard-Feildel T."/>
            <person name="Caumes G."/>
            <person name="Cassier-Chauvat C."/>
            <person name="Chauvat F."/>
            <person name="Dezi M."/>
            <person name="Diop S.I."/>
            <person name="Gaschignard G."/>
            <person name="Gorgen S."/>
            <person name="Gugger M."/>
            <person name="Lopez-Garcia P."/>
            <person name="Millet M."/>
            <person name="Skouri-Panet F."/>
            <person name="Moreira D."/>
            <person name="Callebaut I."/>
        </authorList>
    </citation>
    <scope>NUCLEOTIDE SEQUENCE</scope>
    <source>
        <strain evidence="1">G9</strain>
    </source>
</reference>
<protein>
    <submittedName>
        <fullName evidence="1">Uncharacterized protein</fullName>
    </submittedName>
</protein>
<keyword evidence="2" id="KW-1185">Reference proteome</keyword>
<dbReference type="Proteomes" id="UP001154265">
    <property type="component" value="Unassembled WGS sequence"/>
</dbReference>